<dbReference type="EMBL" id="FWXJ01000017">
    <property type="protein sequence ID" value="SMC78607.1"/>
    <property type="molecule type" value="Genomic_DNA"/>
</dbReference>
<keyword evidence="5" id="KW-0574">Periplasm</keyword>
<feature type="binding site" description="axial binding residue" evidence="9">
    <location>
        <position position="207"/>
    </location>
    <ligand>
        <name>heme c</name>
        <dbReference type="ChEBI" id="CHEBI:61717"/>
        <label>2</label>
    </ligand>
    <ligandPart>
        <name>Fe</name>
        <dbReference type="ChEBI" id="CHEBI:18248"/>
    </ligandPart>
</feature>
<dbReference type="InterPro" id="IPR024167">
    <property type="entry name" value="Cytochrome_c4-like"/>
</dbReference>
<evidence type="ECO:0000256" key="5">
    <source>
        <dbReference type="ARBA" id="ARBA00022764"/>
    </source>
</evidence>
<accession>A0A1W2C023</accession>
<evidence type="ECO:0000313" key="12">
    <source>
        <dbReference type="EMBL" id="SMC78607.1"/>
    </source>
</evidence>
<evidence type="ECO:0000256" key="6">
    <source>
        <dbReference type="ARBA" id="ARBA00022982"/>
    </source>
</evidence>
<dbReference type="GO" id="GO:0009055">
    <property type="term" value="F:electron transfer activity"/>
    <property type="evidence" value="ECO:0007669"/>
    <property type="project" value="InterPro"/>
</dbReference>
<feature type="chain" id="PRO_5012868058" evidence="10">
    <location>
        <begin position="38"/>
        <end position="230"/>
    </location>
</feature>
<evidence type="ECO:0000256" key="10">
    <source>
        <dbReference type="SAM" id="SignalP"/>
    </source>
</evidence>
<dbReference type="AlphaFoldDB" id="A0A1W2C023"/>
<feature type="binding site" description="covalent" evidence="8">
    <location>
        <position position="167"/>
    </location>
    <ligand>
        <name>heme c</name>
        <dbReference type="ChEBI" id="CHEBI:61717"/>
        <label>2</label>
    </ligand>
</feature>
<feature type="binding site" description="covalent" evidence="8">
    <location>
        <position position="67"/>
    </location>
    <ligand>
        <name>heme c</name>
        <dbReference type="ChEBI" id="CHEBI:61717"/>
        <label>1</label>
    </ligand>
</feature>
<feature type="domain" description="Cytochrome c" evidence="11">
    <location>
        <begin position="46"/>
        <end position="133"/>
    </location>
</feature>
<dbReference type="STRING" id="1938817.SAMN06296008_11751"/>
<keyword evidence="6" id="KW-0249">Electron transport</keyword>
<keyword evidence="7 9" id="KW-0408">Iron</keyword>
<gene>
    <name evidence="12" type="ORF">SAMN06296008_11751</name>
</gene>
<dbReference type="OrthoDB" id="9773456at2"/>
<reference evidence="12 13" key="1">
    <citation type="submission" date="2017-04" db="EMBL/GenBank/DDBJ databases">
        <authorList>
            <person name="Afonso C.L."/>
            <person name="Miller P.J."/>
            <person name="Scott M.A."/>
            <person name="Spackman E."/>
            <person name="Goraichik I."/>
            <person name="Dimitrov K.M."/>
            <person name="Suarez D.L."/>
            <person name="Swayne D.E."/>
        </authorList>
    </citation>
    <scope>NUCLEOTIDE SEQUENCE [LARGE SCALE GENOMIC DNA]</scope>
    <source>
        <strain evidence="12 13">VK13</strain>
    </source>
</reference>
<dbReference type="Proteomes" id="UP000192708">
    <property type="component" value="Unassembled WGS sequence"/>
</dbReference>
<dbReference type="GO" id="GO:0005506">
    <property type="term" value="F:iron ion binding"/>
    <property type="evidence" value="ECO:0007669"/>
    <property type="project" value="InterPro"/>
</dbReference>
<dbReference type="PIRSF" id="PIRSF000005">
    <property type="entry name" value="Cytochrome_c4"/>
    <property type="match status" value="1"/>
</dbReference>
<dbReference type="InterPro" id="IPR009056">
    <property type="entry name" value="Cyt_c-like_dom"/>
</dbReference>
<feature type="binding site" description="covalent" evidence="8">
    <location>
        <position position="164"/>
    </location>
    <ligand>
        <name>heme c</name>
        <dbReference type="ChEBI" id="CHEBI:61717"/>
        <label>2</label>
    </ligand>
</feature>
<feature type="binding site" description="axial binding residue" evidence="9">
    <location>
        <position position="168"/>
    </location>
    <ligand>
        <name>heme c</name>
        <dbReference type="ChEBI" id="CHEBI:61717"/>
        <label>2</label>
    </ligand>
    <ligandPart>
        <name>Fe</name>
        <dbReference type="ChEBI" id="CHEBI:18248"/>
    </ligandPart>
</feature>
<dbReference type="Pfam" id="PF00034">
    <property type="entry name" value="Cytochrom_C"/>
    <property type="match status" value="2"/>
</dbReference>
<feature type="binding site" description="axial binding residue" evidence="9">
    <location>
        <position position="71"/>
    </location>
    <ligand>
        <name>heme c</name>
        <dbReference type="ChEBI" id="CHEBI:61717"/>
        <label>1</label>
    </ligand>
    <ligandPart>
        <name>Fe</name>
        <dbReference type="ChEBI" id="CHEBI:18248"/>
    </ligandPart>
</feature>
<keyword evidence="13" id="KW-1185">Reference proteome</keyword>
<dbReference type="PANTHER" id="PTHR33751:SF9">
    <property type="entry name" value="CYTOCHROME C4"/>
    <property type="match status" value="1"/>
</dbReference>
<evidence type="ECO:0000256" key="1">
    <source>
        <dbReference type="ARBA" id="ARBA00004418"/>
    </source>
</evidence>
<evidence type="ECO:0000313" key="13">
    <source>
        <dbReference type="Proteomes" id="UP000192708"/>
    </source>
</evidence>
<evidence type="ECO:0000256" key="2">
    <source>
        <dbReference type="ARBA" id="ARBA00022448"/>
    </source>
</evidence>
<dbReference type="InterPro" id="IPR050597">
    <property type="entry name" value="Cytochrome_c_Oxidase_Subunit"/>
</dbReference>
<evidence type="ECO:0000256" key="4">
    <source>
        <dbReference type="ARBA" id="ARBA00022723"/>
    </source>
</evidence>
<evidence type="ECO:0000259" key="11">
    <source>
        <dbReference type="PROSITE" id="PS51007"/>
    </source>
</evidence>
<organism evidence="12 13">
    <name type="scientific">Polynucleobacter kasalickyi</name>
    <dbReference type="NCBI Taxonomy" id="1938817"/>
    <lineage>
        <taxon>Bacteria</taxon>
        <taxon>Pseudomonadati</taxon>
        <taxon>Pseudomonadota</taxon>
        <taxon>Betaproteobacteria</taxon>
        <taxon>Burkholderiales</taxon>
        <taxon>Burkholderiaceae</taxon>
        <taxon>Polynucleobacter</taxon>
    </lineage>
</organism>
<keyword evidence="2" id="KW-0813">Transport</keyword>
<keyword evidence="10" id="KW-0732">Signal</keyword>
<feature type="binding site" description="axial binding residue" evidence="9">
    <location>
        <position position="110"/>
    </location>
    <ligand>
        <name>heme c</name>
        <dbReference type="ChEBI" id="CHEBI:61717"/>
        <label>1</label>
    </ligand>
    <ligandPart>
        <name>Fe</name>
        <dbReference type="ChEBI" id="CHEBI:18248"/>
    </ligandPart>
</feature>
<feature type="signal peptide" evidence="10">
    <location>
        <begin position="1"/>
        <end position="37"/>
    </location>
</feature>
<protein>
    <submittedName>
        <fullName evidence="12">Cytochrome c553</fullName>
    </submittedName>
</protein>
<evidence type="ECO:0000256" key="7">
    <source>
        <dbReference type="ARBA" id="ARBA00023004"/>
    </source>
</evidence>
<sequence length="230" mass="23953">MQAITLKKLSSSLRYAVVSTALASLAASICISNLANANEPSAPQKIDIKAGEALYSNGDASKGITACVGCHGPNGNSASGAWPKLAGQHAGYVSMQLKHFKAGERANPVMMGMSAMLQETDMANISAYLNKQVAKPGTAKIKETIELGQSIYRGGIAAKNVPACASCHGPAGAGVPVQFPRVGGQWAEYTETQLISFRSGARKNVQMNMIAAKLSDTELKAVADYIAGLH</sequence>
<dbReference type="InterPro" id="IPR036909">
    <property type="entry name" value="Cyt_c-like_dom_sf"/>
</dbReference>
<evidence type="ECO:0000256" key="8">
    <source>
        <dbReference type="PIRSR" id="PIRSR000005-1"/>
    </source>
</evidence>
<feature type="binding site" description="covalent" evidence="8">
    <location>
        <position position="70"/>
    </location>
    <ligand>
        <name>heme c</name>
        <dbReference type="ChEBI" id="CHEBI:61717"/>
        <label>1</label>
    </ligand>
</feature>
<keyword evidence="3 8" id="KW-0349">Heme</keyword>
<evidence type="ECO:0000256" key="9">
    <source>
        <dbReference type="PIRSR" id="PIRSR000005-2"/>
    </source>
</evidence>
<proteinExistence type="predicted"/>
<comment type="subcellular location">
    <subcellularLocation>
        <location evidence="1">Periplasm</location>
    </subcellularLocation>
</comment>
<evidence type="ECO:0000256" key="3">
    <source>
        <dbReference type="ARBA" id="ARBA00022617"/>
    </source>
</evidence>
<feature type="domain" description="Cytochrome c" evidence="11">
    <location>
        <begin position="143"/>
        <end position="230"/>
    </location>
</feature>
<dbReference type="PROSITE" id="PS51007">
    <property type="entry name" value="CYTC"/>
    <property type="match status" value="2"/>
</dbReference>
<dbReference type="Gene3D" id="1.10.760.10">
    <property type="entry name" value="Cytochrome c-like domain"/>
    <property type="match status" value="2"/>
</dbReference>
<dbReference type="SUPFAM" id="SSF46626">
    <property type="entry name" value="Cytochrome c"/>
    <property type="match status" value="2"/>
</dbReference>
<keyword evidence="4 9" id="KW-0479">Metal-binding</keyword>
<dbReference type="GO" id="GO:0020037">
    <property type="term" value="F:heme binding"/>
    <property type="evidence" value="ECO:0007669"/>
    <property type="project" value="InterPro"/>
</dbReference>
<dbReference type="GO" id="GO:0042597">
    <property type="term" value="C:periplasmic space"/>
    <property type="evidence" value="ECO:0007669"/>
    <property type="project" value="UniProtKB-SubCell"/>
</dbReference>
<dbReference type="PANTHER" id="PTHR33751">
    <property type="entry name" value="CBB3-TYPE CYTOCHROME C OXIDASE SUBUNIT FIXP"/>
    <property type="match status" value="1"/>
</dbReference>
<name>A0A1W2C023_9BURK</name>
<dbReference type="RefSeq" id="WP_084285644.1">
    <property type="nucleotide sequence ID" value="NZ_FWXJ01000017.1"/>
</dbReference>
<comment type="PTM">
    <text evidence="8">Binds 2 heme c groups covalently per subunit.</text>
</comment>